<gene>
    <name evidence="1" type="ORF">PEBR_39213</name>
</gene>
<evidence type="ECO:0000313" key="2">
    <source>
        <dbReference type="Proteomes" id="UP000190744"/>
    </source>
</evidence>
<evidence type="ECO:0008006" key="3">
    <source>
        <dbReference type="Google" id="ProtNLM"/>
    </source>
</evidence>
<evidence type="ECO:0000313" key="1">
    <source>
        <dbReference type="EMBL" id="OOQ82408.1"/>
    </source>
</evidence>
<dbReference type="Proteomes" id="UP000190744">
    <property type="component" value="Unassembled WGS sequence"/>
</dbReference>
<name>A0A1S9RBF9_PENBI</name>
<sequence>MAPDIPSPTGETLSSDSPVSLPEYQAPEIYLAEVTPVELLHESDDSRVFRGRWREKDCVLKICHFSEEPSFFKEYETDPFLRESQAYCRLKAFGLCEKGHIPDFYGLIKNIDLKTQGWEPHLEVFAEEPELPNAVVIEFFPNLRPFELSTYSANRADQLRATVVEIHKAGVWHGDIEKWNTKVQEETNRMILIDFDRAVTLPLDSRTETEKDIRGKMANEEVLLLETLAELAEDHKRGKIWSSWYWHYGLWNLRNWTKEDLAAVDVAVRAAAEGTLAAESPLLVHVERPCQDLSYVEWTVSSSDEKDDSPPNW</sequence>
<dbReference type="EMBL" id="LJBN01000220">
    <property type="protein sequence ID" value="OOQ82408.1"/>
    <property type="molecule type" value="Genomic_DNA"/>
</dbReference>
<accession>A0A1S9RBF9</accession>
<dbReference type="SUPFAM" id="SSF56112">
    <property type="entry name" value="Protein kinase-like (PK-like)"/>
    <property type="match status" value="1"/>
</dbReference>
<dbReference type="AlphaFoldDB" id="A0A1S9RBF9"/>
<proteinExistence type="predicted"/>
<dbReference type="Gene3D" id="1.10.510.10">
    <property type="entry name" value="Transferase(Phosphotransferase) domain 1"/>
    <property type="match status" value="1"/>
</dbReference>
<reference evidence="2" key="1">
    <citation type="submission" date="2015-09" db="EMBL/GenBank/DDBJ databases">
        <authorList>
            <person name="Fill T.P."/>
            <person name="Baretta J.F."/>
            <person name="de Almeida L.G."/>
            <person name="Rocha M."/>
            <person name="de Souza D.H."/>
            <person name="Malavazi I."/>
            <person name="Cerdeira L.T."/>
            <person name="Hong H."/>
            <person name="Samborskyy M."/>
            <person name="de Vasconcelos A.T."/>
            <person name="Leadlay P."/>
            <person name="Rodrigues-Filho E."/>
        </authorList>
    </citation>
    <scope>NUCLEOTIDE SEQUENCE [LARGE SCALE GENOMIC DNA]</scope>
    <source>
        <strain evidence="2">LaBioMMi 136</strain>
    </source>
</reference>
<dbReference type="InterPro" id="IPR011009">
    <property type="entry name" value="Kinase-like_dom_sf"/>
</dbReference>
<organism evidence="1 2">
    <name type="scientific">Penicillium brasilianum</name>
    <dbReference type="NCBI Taxonomy" id="104259"/>
    <lineage>
        <taxon>Eukaryota</taxon>
        <taxon>Fungi</taxon>
        <taxon>Dikarya</taxon>
        <taxon>Ascomycota</taxon>
        <taxon>Pezizomycotina</taxon>
        <taxon>Eurotiomycetes</taxon>
        <taxon>Eurotiomycetidae</taxon>
        <taxon>Eurotiales</taxon>
        <taxon>Aspergillaceae</taxon>
        <taxon>Penicillium</taxon>
    </lineage>
</organism>
<comment type="caution">
    <text evidence="1">The sequence shown here is derived from an EMBL/GenBank/DDBJ whole genome shotgun (WGS) entry which is preliminary data.</text>
</comment>
<protein>
    <recommendedName>
        <fullName evidence="3">Protein kinase domain-containing protein</fullName>
    </recommendedName>
</protein>